<dbReference type="EMBL" id="MU277296">
    <property type="protein sequence ID" value="KAI0055346.1"/>
    <property type="molecule type" value="Genomic_DNA"/>
</dbReference>
<protein>
    <submittedName>
        <fullName evidence="1">Uncharacterized protein</fullName>
    </submittedName>
</protein>
<dbReference type="Proteomes" id="UP000814140">
    <property type="component" value="Unassembled WGS sequence"/>
</dbReference>
<comment type="caution">
    <text evidence="1">The sequence shown here is derived from an EMBL/GenBank/DDBJ whole genome shotgun (WGS) entry which is preliminary data.</text>
</comment>
<evidence type="ECO:0000313" key="2">
    <source>
        <dbReference type="Proteomes" id="UP000814140"/>
    </source>
</evidence>
<organism evidence="1 2">
    <name type="scientific">Artomyces pyxidatus</name>
    <dbReference type="NCBI Taxonomy" id="48021"/>
    <lineage>
        <taxon>Eukaryota</taxon>
        <taxon>Fungi</taxon>
        <taxon>Dikarya</taxon>
        <taxon>Basidiomycota</taxon>
        <taxon>Agaricomycotina</taxon>
        <taxon>Agaricomycetes</taxon>
        <taxon>Russulales</taxon>
        <taxon>Auriscalpiaceae</taxon>
        <taxon>Artomyces</taxon>
    </lineage>
</organism>
<gene>
    <name evidence="1" type="ORF">BV25DRAFT_1815718</name>
</gene>
<name>A0ACB8SHJ6_9AGAM</name>
<reference evidence="1" key="2">
    <citation type="journal article" date="2022" name="New Phytol.">
        <title>Evolutionary transition to the ectomycorrhizal habit in the genomes of a hyperdiverse lineage of mushroom-forming fungi.</title>
        <authorList>
            <person name="Looney B."/>
            <person name="Miyauchi S."/>
            <person name="Morin E."/>
            <person name="Drula E."/>
            <person name="Courty P.E."/>
            <person name="Kohler A."/>
            <person name="Kuo A."/>
            <person name="LaButti K."/>
            <person name="Pangilinan J."/>
            <person name="Lipzen A."/>
            <person name="Riley R."/>
            <person name="Andreopoulos W."/>
            <person name="He G."/>
            <person name="Johnson J."/>
            <person name="Nolan M."/>
            <person name="Tritt A."/>
            <person name="Barry K.W."/>
            <person name="Grigoriev I.V."/>
            <person name="Nagy L.G."/>
            <person name="Hibbett D."/>
            <person name="Henrissat B."/>
            <person name="Matheny P.B."/>
            <person name="Labbe J."/>
            <person name="Martin F.M."/>
        </authorList>
    </citation>
    <scope>NUCLEOTIDE SEQUENCE</scope>
    <source>
        <strain evidence="1">HHB10654</strain>
    </source>
</reference>
<keyword evidence="2" id="KW-1185">Reference proteome</keyword>
<accession>A0ACB8SHJ6</accession>
<evidence type="ECO:0000313" key="1">
    <source>
        <dbReference type="EMBL" id="KAI0055346.1"/>
    </source>
</evidence>
<reference evidence="1" key="1">
    <citation type="submission" date="2021-03" db="EMBL/GenBank/DDBJ databases">
        <authorList>
            <consortium name="DOE Joint Genome Institute"/>
            <person name="Ahrendt S."/>
            <person name="Looney B.P."/>
            <person name="Miyauchi S."/>
            <person name="Morin E."/>
            <person name="Drula E."/>
            <person name="Courty P.E."/>
            <person name="Chicoki N."/>
            <person name="Fauchery L."/>
            <person name="Kohler A."/>
            <person name="Kuo A."/>
            <person name="Labutti K."/>
            <person name="Pangilinan J."/>
            <person name="Lipzen A."/>
            <person name="Riley R."/>
            <person name="Andreopoulos W."/>
            <person name="He G."/>
            <person name="Johnson J."/>
            <person name="Barry K.W."/>
            <person name="Grigoriev I.V."/>
            <person name="Nagy L."/>
            <person name="Hibbett D."/>
            <person name="Henrissat B."/>
            <person name="Matheny P.B."/>
            <person name="Labbe J."/>
            <person name="Martin F."/>
        </authorList>
    </citation>
    <scope>NUCLEOTIDE SEQUENCE</scope>
    <source>
        <strain evidence="1">HHB10654</strain>
    </source>
</reference>
<proteinExistence type="predicted"/>
<sequence>MWATAAQLEWMREHLPEYRTAQAMRKVKEFWPVLYSAWFGKWPGTDDLGKEPVKGLPDQCTRLKQWFNNHSRATSGLAGGSSRGRVLNLIGKPKRKRADYQVYQKLYWEEKLKAPIEAAWEKYLEELPDDEEAKSEIVFHNQKARELLLKESDEVKARVQKVRNGDELLDDNDSDNDSDNDNDNAEDDGLTTEDKAHKAQLLAYKE</sequence>